<proteinExistence type="predicted"/>
<comment type="caution">
    <text evidence="2">The sequence shown here is derived from an EMBL/GenBank/DDBJ whole genome shotgun (WGS) entry which is preliminary data.</text>
</comment>
<evidence type="ECO:0000313" key="3">
    <source>
        <dbReference type="Proteomes" id="UP000722989"/>
    </source>
</evidence>
<dbReference type="RefSeq" id="WP_167923829.1">
    <property type="nucleotide sequence ID" value="NZ_JAATVY010000002.1"/>
</dbReference>
<protein>
    <recommendedName>
        <fullName evidence="4">Lipoprotein</fullName>
    </recommendedName>
</protein>
<evidence type="ECO:0000313" key="2">
    <source>
        <dbReference type="EMBL" id="NJC68957.1"/>
    </source>
</evidence>
<sequence>MNGAKTRVGLALSIVGIAATVTGCGRVEPLPPPRSPHVVAPSDSGSPSDDTSAAPDDPAAATAEPADPTPTAELAGQTPGARPGALPGALPGAIASRCADRSTDTQVVAALRRDRKLLLPAGSTPTITTGPLCAGSWQYTVLSVPGRDAIQVVTRGDPGRLAVVTAGTYVCEPEVVSAAPSGILTAAHCR</sequence>
<accession>A0ABX0XSG7</accession>
<name>A0ABX0XSG7_9ACTN</name>
<gene>
    <name evidence="2" type="ORF">HC031_04330</name>
</gene>
<evidence type="ECO:0008006" key="4">
    <source>
        <dbReference type="Google" id="ProtNLM"/>
    </source>
</evidence>
<feature type="compositionally biased region" description="Low complexity" evidence="1">
    <location>
        <begin position="79"/>
        <end position="89"/>
    </location>
</feature>
<keyword evidence="3" id="KW-1185">Reference proteome</keyword>
<dbReference type="Proteomes" id="UP000722989">
    <property type="component" value="Unassembled WGS sequence"/>
</dbReference>
<dbReference type="EMBL" id="JAATVY010000002">
    <property type="protein sequence ID" value="NJC68957.1"/>
    <property type="molecule type" value="Genomic_DNA"/>
</dbReference>
<evidence type="ECO:0000256" key="1">
    <source>
        <dbReference type="SAM" id="MobiDB-lite"/>
    </source>
</evidence>
<feature type="compositionally biased region" description="Low complexity" evidence="1">
    <location>
        <begin position="40"/>
        <end position="72"/>
    </location>
</feature>
<dbReference type="PROSITE" id="PS51257">
    <property type="entry name" value="PROKAR_LIPOPROTEIN"/>
    <property type="match status" value="1"/>
</dbReference>
<feature type="region of interest" description="Disordered" evidence="1">
    <location>
        <begin position="27"/>
        <end position="89"/>
    </location>
</feature>
<reference evidence="2 3" key="1">
    <citation type="submission" date="2020-03" db="EMBL/GenBank/DDBJ databases">
        <title>WGS of the type strain of Planosporangium spp.</title>
        <authorList>
            <person name="Thawai C."/>
        </authorList>
    </citation>
    <scope>NUCLEOTIDE SEQUENCE [LARGE SCALE GENOMIC DNA]</scope>
    <source>
        <strain evidence="2 3">TBRC 5610</strain>
    </source>
</reference>
<organism evidence="2 3">
    <name type="scientific">Planosporangium thailandense</name>
    <dbReference type="NCBI Taxonomy" id="765197"/>
    <lineage>
        <taxon>Bacteria</taxon>
        <taxon>Bacillati</taxon>
        <taxon>Actinomycetota</taxon>
        <taxon>Actinomycetes</taxon>
        <taxon>Micromonosporales</taxon>
        <taxon>Micromonosporaceae</taxon>
        <taxon>Planosporangium</taxon>
    </lineage>
</organism>